<dbReference type="InterPro" id="IPR013740">
    <property type="entry name" value="Redoxin"/>
</dbReference>
<evidence type="ECO:0000313" key="8">
    <source>
        <dbReference type="Proteomes" id="UP000244225"/>
    </source>
</evidence>
<dbReference type="OrthoDB" id="6399635at2"/>
<dbReference type="GO" id="GO:0016491">
    <property type="term" value="F:oxidoreductase activity"/>
    <property type="evidence" value="ECO:0007669"/>
    <property type="project" value="InterPro"/>
</dbReference>
<feature type="transmembrane region" description="Helical" evidence="5">
    <location>
        <begin position="7"/>
        <end position="23"/>
    </location>
</feature>
<evidence type="ECO:0000313" key="7">
    <source>
        <dbReference type="EMBL" id="PTX22236.1"/>
    </source>
</evidence>
<feature type="transmembrane region" description="Helical" evidence="5">
    <location>
        <begin position="144"/>
        <end position="164"/>
    </location>
</feature>
<evidence type="ECO:0000256" key="1">
    <source>
        <dbReference type="ARBA" id="ARBA00004196"/>
    </source>
</evidence>
<keyword evidence="5" id="KW-1133">Transmembrane helix</keyword>
<keyword evidence="2" id="KW-0201">Cytochrome c-type biogenesis</keyword>
<feature type="domain" description="Thioredoxin" evidence="6">
    <location>
        <begin position="152"/>
        <end position="321"/>
    </location>
</feature>
<sequence length="321" mass="36915">MKKNIDLVVFGIIYMLLGFFIVIKTDEKSLFMLLYTSCLFIGMGLIFFGNLYYLLPHLGQGRTKRVLLLNLALLLITYCASAFLYASWMAEVYGTEFLLSHLLHPTIIKETLPLLVVALVFSLIYSGIKQLILHRKFIILKKVTFSFIAVLFITGAAFFINYLIDLSYSGDQETLFIDKEHDSLNDIVQLPQFRNKVVYVDLWYSSCGPCIQEFQHLADLKVQLKGKEVAYLYLARETSHPNSKQRWKNAIQKYNLQGWHIYMNKQLEEQVWSSILENQKNSTTVAYPRYLLVGKSGEFVSFDANRPSSGKDIVAQIEALL</sequence>
<dbReference type="GO" id="GO:0017004">
    <property type="term" value="P:cytochrome complex assembly"/>
    <property type="evidence" value="ECO:0007669"/>
    <property type="project" value="UniProtKB-KW"/>
</dbReference>
<dbReference type="AlphaFoldDB" id="A0A2T5YSG9"/>
<dbReference type="PANTHER" id="PTHR42852:SF6">
    <property type="entry name" value="THIOL:DISULFIDE INTERCHANGE PROTEIN DSBE"/>
    <property type="match status" value="1"/>
</dbReference>
<dbReference type="InterPro" id="IPR013766">
    <property type="entry name" value="Thioredoxin_domain"/>
</dbReference>
<dbReference type="EMBL" id="QBKI01000001">
    <property type="protein sequence ID" value="PTX22236.1"/>
    <property type="molecule type" value="Genomic_DNA"/>
</dbReference>
<feature type="transmembrane region" description="Helical" evidence="5">
    <location>
        <begin position="29"/>
        <end position="55"/>
    </location>
</feature>
<organism evidence="7 8">
    <name type="scientific">Pontibacter mucosus</name>
    <dbReference type="NCBI Taxonomy" id="1649266"/>
    <lineage>
        <taxon>Bacteria</taxon>
        <taxon>Pseudomonadati</taxon>
        <taxon>Bacteroidota</taxon>
        <taxon>Cytophagia</taxon>
        <taxon>Cytophagales</taxon>
        <taxon>Hymenobacteraceae</taxon>
        <taxon>Pontibacter</taxon>
    </lineage>
</organism>
<comment type="caution">
    <text evidence="7">The sequence shown here is derived from an EMBL/GenBank/DDBJ whole genome shotgun (WGS) entry which is preliminary data.</text>
</comment>
<evidence type="ECO:0000259" key="6">
    <source>
        <dbReference type="PROSITE" id="PS51352"/>
    </source>
</evidence>
<keyword evidence="5" id="KW-0812">Transmembrane</keyword>
<comment type="subcellular location">
    <subcellularLocation>
        <location evidence="1">Cell envelope</location>
    </subcellularLocation>
</comment>
<dbReference type="InterPro" id="IPR036249">
    <property type="entry name" value="Thioredoxin-like_sf"/>
</dbReference>
<gene>
    <name evidence="7" type="ORF">C8N40_10158</name>
</gene>
<keyword evidence="3" id="KW-1015">Disulfide bond</keyword>
<dbReference type="SUPFAM" id="SSF52833">
    <property type="entry name" value="Thioredoxin-like"/>
    <property type="match status" value="1"/>
</dbReference>
<evidence type="ECO:0000256" key="3">
    <source>
        <dbReference type="ARBA" id="ARBA00023157"/>
    </source>
</evidence>
<dbReference type="PANTHER" id="PTHR42852">
    <property type="entry name" value="THIOL:DISULFIDE INTERCHANGE PROTEIN DSBE"/>
    <property type="match status" value="1"/>
</dbReference>
<dbReference type="Gene3D" id="3.40.30.10">
    <property type="entry name" value="Glutaredoxin"/>
    <property type="match status" value="1"/>
</dbReference>
<keyword evidence="4" id="KW-0676">Redox-active center</keyword>
<accession>A0A2T5YSG9</accession>
<evidence type="ECO:0000256" key="5">
    <source>
        <dbReference type="SAM" id="Phobius"/>
    </source>
</evidence>
<evidence type="ECO:0000256" key="4">
    <source>
        <dbReference type="ARBA" id="ARBA00023284"/>
    </source>
</evidence>
<reference evidence="7 8" key="1">
    <citation type="submission" date="2018-04" db="EMBL/GenBank/DDBJ databases">
        <title>Genomic Encyclopedia of Archaeal and Bacterial Type Strains, Phase II (KMG-II): from individual species to whole genera.</title>
        <authorList>
            <person name="Goeker M."/>
        </authorList>
    </citation>
    <scope>NUCLEOTIDE SEQUENCE [LARGE SCALE GENOMIC DNA]</scope>
    <source>
        <strain evidence="7 8">DSM 100162</strain>
    </source>
</reference>
<protein>
    <recommendedName>
        <fullName evidence="6">Thioredoxin domain-containing protein</fullName>
    </recommendedName>
</protein>
<evidence type="ECO:0000256" key="2">
    <source>
        <dbReference type="ARBA" id="ARBA00022748"/>
    </source>
</evidence>
<feature type="transmembrane region" description="Helical" evidence="5">
    <location>
        <begin position="67"/>
        <end position="88"/>
    </location>
</feature>
<dbReference type="PROSITE" id="PS51352">
    <property type="entry name" value="THIOREDOXIN_2"/>
    <property type="match status" value="1"/>
</dbReference>
<name>A0A2T5YSG9_9BACT</name>
<feature type="transmembrane region" description="Helical" evidence="5">
    <location>
        <begin position="112"/>
        <end position="132"/>
    </location>
</feature>
<keyword evidence="8" id="KW-1185">Reference proteome</keyword>
<dbReference type="Proteomes" id="UP000244225">
    <property type="component" value="Unassembled WGS sequence"/>
</dbReference>
<proteinExistence type="predicted"/>
<dbReference type="Pfam" id="PF08534">
    <property type="entry name" value="Redoxin"/>
    <property type="match status" value="1"/>
</dbReference>
<dbReference type="InterPro" id="IPR050553">
    <property type="entry name" value="Thioredoxin_ResA/DsbE_sf"/>
</dbReference>
<dbReference type="RefSeq" id="WP_146173485.1">
    <property type="nucleotide sequence ID" value="NZ_QBKI01000001.1"/>
</dbReference>
<dbReference type="GO" id="GO:0030313">
    <property type="term" value="C:cell envelope"/>
    <property type="evidence" value="ECO:0007669"/>
    <property type="project" value="UniProtKB-SubCell"/>
</dbReference>
<keyword evidence="5" id="KW-0472">Membrane</keyword>